<dbReference type="Proteomes" id="UP001189429">
    <property type="component" value="Unassembled WGS sequence"/>
</dbReference>
<name>A0ABN9WHE0_9DINO</name>
<reference evidence="3" key="1">
    <citation type="submission" date="2023-10" db="EMBL/GenBank/DDBJ databases">
        <authorList>
            <person name="Chen Y."/>
            <person name="Shah S."/>
            <person name="Dougan E. K."/>
            <person name="Thang M."/>
            <person name="Chan C."/>
        </authorList>
    </citation>
    <scope>NUCLEOTIDE SEQUENCE [LARGE SCALE GENOMIC DNA]</scope>
</reference>
<gene>
    <name evidence="3" type="ORF">PCOR1329_LOCUS66264</name>
</gene>
<proteinExistence type="predicted"/>
<keyword evidence="4" id="KW-1185">Reference proteome</keyword>
<feature type="region of interest" description="Disordered" evidence="1">
    <location>
        <begin position="123"/>
        <end position="154"/>
    </location>
</feature>
<feature type="compositionally biased region" description="Low complexity" evidence="1">
    <location>
        <begin position="337"/>
        <end position="351"/>
    </location>
</feature>
<sequence length="833" mass="89021">MTRSLSACAQSGDVAGAEEILTRTTLVLMEMPWRDAHGAGSSEFKALEGMLGPRTSTAPAPPKEQWLEVAISASRAEAHLGATVAREREAEAWHNECKEATATALGQACDAKVAWRQELARGSALGQDGSSGDSTSAVGSRPDEAAGNQITSSELLDREGADVIEIIDSEVLDVGSLDVGDKLEIKAAVVAAIGPSAENTQKLRLEAAELWQRMAAKRRRRDEGEAAEGGSAPAGSNDDFGDHQCFSGADFVQARRKSASTRCAAPRRARGRGGRATARPSTRQSALDAPPLPLAVEGPAGQVGGSIAAETVEPREEPGPGPSARLRVRGACREFSGEAPSEAEPAAPAGGRVHDGQAPQTTEAEPGPANVAYLETLPGKLDLRLREGALEGRQRSTGAESACSLQRFMRVLSATGKARPLYPCIARQSGVPTAEHTDASAAGDSHWLAVATSLIACLVLAWRALSGPARLSEGAARSPAAGALSTAAQDYPDLGIPQHPHLEMAMDPPTGLHWSNPREPYTFENDLCTGTYMVFHPPTCASSEGSGSLNYRDYFKGKKRMWELRVSLRFKRPPPTDDMFFGIELESFVPMSEGTKRVACVAVAALRKVAGTVYQSFGDDPAVAQGECERPTCVLPLWAFDQFVETPEGDEPPSLTDVRFPGMGHRRHQRVGEYAQEVEALRRSFRVGPTYTFALWGPTRFLDAINWRLVGISLVTPLDFDTLAGAPPVHAVLYAMRPCDGSQESRHLVSRKQYLFRAAIWSSTRRPCRERFESLTGAKLACDGGGAAKPCTGEQRLRRKLGRMRKAIAAAATGSVYCCMATARKDASLAADL</sequence>
<feature type="domain" description="Domain of unknown function at the cortex 1" evidence="2">
    <location>
        <begin position="507"/>
        <end position="735"/>
    </location>
</feature>
<feature type="compositionally biased region" description="Basic residues" evidence="1">
    <location>
        <begin position="257"/>
        <end position="273"/>
    </location>
</feature>
<evidence type="ECO:0000256" key="1">
    <source>
        <dbReference type="SAM" id="MobiDB-lite"/>
    </source>
</evidence>
<accession>A0ABN9WHE0</accession>
<feature type="compositionally biased region" description="Polar residues" evidence="1">
    <location>
        <begin position="128"/>
        <end position="138"/>
    </location>
</feature>
<feature type="region of interest" description="Disordered" evidence="1">
    <location>
        <begin position="257"/>
        <end position="302"/>
    </location>
</feature>
<evidence type="ECO:0000259" key="2">
    <source>
        <dbReference type="Pfam" id="PF08588"/>
    </source>
</evidence>
<feature type="region of interest" description="Disordered" evidence="1">
    <location>
        <begin position="335"/>
        <end position="369"/>
    </location>
</feature>
<organism evidence="3 4">
    <name type="scientific">Prorocentrum cordatum</name>
    <dbReference type="NCBI Taxonomy" id="2364126"/>
    <lineage>
        <taxon>Eukaryota</taxon>
        <taxon>Sar</taxon>
        <taxon>Alveolata</taxon>
        <taxon>Dinophyceae</taxon>
        <taxon>Prorocentrales</taxon>
        <taxon>Prorocentraceae</taxon>
        <taxon>Prorocentrum</taxon>
    </lineage>
</organism>
<evidence type="ECO:0000313" key="3">
    <source>
        <dbReference type="EMBL" id="CAK0884274.1"/>
    </source>
</evidence>
<comment type="caution">
    <text evidence="3">The sequence shown here is derived from an EMBL/GenBank/DDBJ whole genome shotgun (WGS) entry which is preliminary data.</text>
</comment>
<dbReference type="EMBL" id="CAUYUJ010018525">
    <property type="protein sequence ID" value="CAK0884274.1"/>
    <property type="molecule type" value="Genomic_DNA"/>
</dbReference>
<dbReference type="InterPro" id="IPR013897">
    <property type="entry name" value="Duc1"/>
</dbReference>
<protein>
    <recommendedName>
        <fullName evidence="2">Domain of unknown function at the cortex 1 domain-containing protein</fullName>
    </recommendedName>
</protein>
<evidence type="ECO:0000313" key="4">
    <source>
        <dbReference type="Proteomes" id="UP001189429"/>
    </source>
</evidence>
<feature type="region of interest" description="Disordered" evidence="1">
    <location>
        <begin position="219"/>
        <end position="242"/>
    </location>
</feature>
<dbReference type="Pfam" id="PF08588">
    <property type="entry name" value="Duc1"/>
    <property type="match status" value="1"/>
</dbReference>